<name>A0ACB9QYN4_9MYRT</name>
<keyword evidence="2" id="KW-1185">Reference proteome</keyword>
<reference evidence="2" key="1">
    <citation type="journal article" date="2023" name="Front. Plant Sci.">
        <title>Chromosomal-level genome assembly of Melastoma candidum provides insights into trichome evolution.</title>
        <authorList>
            <person name="Zhong Y."/>
            <person name="Wu W."/>
            <person name="Sun C."/>
            <person name="Zou P."/>
            <person name="Liu Y."/>
            <person name="Dai S."/>
            <person name="Zhou R."/>
        </authorList>
    </citation>
    <scope>NUCLEOTIDE SEQUENCE [LARGE SCALE GENOMIC DNA]</scope>
</reference>
<dbReference type="Proteomes" id="UP001057402">
    <property type="component" value="Chromosome 5"/>
</dbReference>
<proteinExistence type="predicted"/>
<evidence type="ECO:0000313" key="1">
    <source>
        <dbReference type="EMBL" id="KAI4371096.1"/>
    </source>
</evidence>
<comment type="caution">
    <text evidence="1">The sequence shown here is derived from an EMBL/GenBank/DDBJ whole genome shotgun (WGS) entry which is preliminary data.</text>
</comment>
<dbReference type="EMBL" id="CM042884">
    <property type="protein sequence ID" value="KAI4371096.1"/>
    <property type="molecule type" value="Genomic_DNA"/>
</dbReference>
<organism evidence="1 2">
    <name type="scientific">Melastoma candidum</name>
    <dbReference type="NCBI Taxonomy" id="119954"/>
    <lineage>
        <taxon>Eukaryota</taxon>
        <taxon>Viridiplantae</taxon>
        <taxon>Streptophyta</taxon>
        <taxon>Embryophyta</taxon>
        <taxon>Tracheophyta</taxon>
        <taxon>Spermatophyta</taxon>
        <taxon>Magnoliopsida</taxon>
        <taxon>eudicotyledons</taxon>
        <taxon>Gunneridae</taxon>
        <taxon>Pentapetalae</taxon>
        <taxon>rosids</taxon>
        <taxon>malvids</taxon>
        <taxon>Myrtales</taxon>
        <taxon>Melastomataceae</taxon>
        <taxon>Melastomatoideae</taxon>
        <taxon>Melastomateae</taxon>
        <taxon>Melastoma</taxon>
    </lineage>
</organism>
<protein>
    <submittedName>
        <fullName evidence="1">Uncharacterized protein</fullName>
    </submittedName>
</protein>
<evidence type="ECO:0000313" key="2">
    <source>
        <dbReference type="Proteomes" id="UP001057402"/>
    </source>
</evidence>
<accession>A0ACB9QYN4</accession>
<gene>
    <name evidence="1" type="ORF">MLD38_019365</name>
</gene>
<sequence>MAGVTALRVVFIVLGSVMVATLVYTLSVDGSPFRKELLIPWMTATLIDFYINVAAISAWVIYKESSWISAFIWVALLICFGSIMTCAYIVKELFKLSPQDPPYLILLRDNRAENRYEEALALNKERRQGGK</sequence>